<reference evidence="4" key="2">
    <citation type="submission" date="2020-09" db="EMBL/GenBank/DDBJ databases">
        <authorList>
            <person name="Sun Q."/>
            <person name="Ohkuma M."/>
        </authorList>
    </citation>
    <scope>NUCLEOTIDE SEQUENCE</scope>
    <source>
        <strain evidence="4">JCM 4346</strain>
    </source>
</reference>
<reference evidence="4" key="1">
    <citation type="journal article" date="2014" name="Int. J. Syst. Evol. Microbiol.">
        <title>Complete genome sequence of Corynebacterium casei LMG S-19264T (=DSM 44701T), isolated from a smear-ripened cheese.</title>
        <authorList>
            <consortium name="US DOE Joint Genome Institute (JGI-PGF)"/>
            <person name="Walter F."/>
            <person name="Albersmeier A."/>
            <person name="Kalinowski J."/>
            <person name="Ruckert C."/>
        </authorList>
    </citation>
    <scope>NUCLEOTIDE SEQUENCE</scope>
    <source>
        <strain evidence="4">JCM 4346</strain>
    </source>
</reference>
<feature type="compositionally biased region" description="Basic and acidic residues" evidence="1">
    <location>
        <begin position="143"/>
        <end position="162"/>
    </location>
</feature>
<dbReference type="EMBL" id="BMSX01000005">
    <property type="protein sequence ID" value="GGR10455.1"/>
    <property type="molecule type" value="Genomic_DNA"/>
</dbReference>
<proteinExistence type="predicted"/>
<evidence type="ECO:0000259" key="3">
    <source>
        <dbReference type="Pfam" id="PF04235"/>
    </source>
</evidence>
<dbReference type="PANTHER" id="PTHR30590">
    <property type="entry name" value="INNER MEMBRANE PROTEIN"/>
    <property type="match status" value="1"/>
</dbReference>
<gene>
    <name evidence="4" type="ORF">GCM10010251_27980</name>
</gene>
<evidence type="ECO:0000313" key="5">
    <source>
        <dbReference type="Proteomes" id="UP000658320"/>
    </source>
</evidence>
<protein>
    <recommendedName>
        <fullName evidence="3">DUF418 domain-containing protein</fullName>
    </recommendedName>
</protein>
<keyword evidence="5" id="KW-1185">Reference proteome</keyword>
<feature type="transmembrane region" description="Helical" evidence="2">
    <location>
        <begin position="32"/>
        <end position="51"/>
    </location>
</feature>
<accession>A0A918C8P7</accession>
<feature type="region of interest" description="Disordered" evidence="1">
    <location>
        <begin position="141"/>
        <end position="169"/>
    </location>
</feature>
<organism evidence="4 5">
    <name type="scientific">Streptomyces aurantiogriseus</name>
    <dbReference type="NCBI Taxonomy" id="66870"/>
    <lineage>
        <taxon>Bacteria</taxon>
        <taxon>Bacillati</taxon>
        <taxon>Actinomycetota</taxon>
        <taxon>Actinomycetes</taxon>
        <taxon>Kitasatosporales</taxon>
        <taxon>Streptomycetaceae</taxon>
        <taxon>Streptomyces</taxon>
    </lineage>
</organism>
<dbReference type="InterPro" id="IPR052529">
    <property type="entry name" value="Bact_Transport_Assoc"/>
</dbReference>
<keyword evidence="2" id="KW-1133">Transmembrane helix</keyword>
<evidence type="ECO:0000256" key="1">
    <source>
        <dbReference type="SAM" id="MobiDB-lite"/>
    </source>
</evidence>
<evidence type="ECO:0000256" key="2">
    <source>
        <dbReference type="SAM" id="Phobius"/>
    </source>
</evidence>
<keyword evidence="2" id="KW-0812">Transmembrane</keyword>
<dbReference type="Pfam" id="PF04235">
    <property type="entry name" value="DUF418"/>
    <property type="match status" value="1"/>
</dbReference>
<dbReference type="InterPro" id="IPR007349">
    <property type="entry name" value="DUF418"/>
</dbReference>
<dbReference type="RefSeq" id="WP_189935982.1">
    <property type="nucleotide sequence ID" value="NZ_BMSX01000005.1"/>
</dbReference>
<dbReference type="Proteomes" id="UP000658320">
    <property type="component" value="Unassembled WGS sequence"/>
</dbReference>
<dbReference type="PANTHER" id="PTHR30590:SF2">
    <property type="entry name" value="INNER MEMBRANE PROTEIN"/>
    <property type="match status" value="1"/>
</dbReference>
<dbReference type="AlphaFoldDB" id="A0A918C8P7"/>
<comment type="caution">
    <text evidence="4">The sequence shown here is derived from an EMBL/GenBank/DDBJ whole genome shotgun (WGS) entry which is preliminary data.</text>
</comment>
<feature type="transmembrane region" description="Helical" evidence="2">
    <location>
        <begin position="63"/>
        <end position="84"/>
    </location>
</feature>
<sequence>MGGLGVGVPLMLWTHFRLPGAETLSVLSRYTIAPGVAFGYLGLVLILLRCGGGGGFLSRQLAAVGRTALSCYILQNVISIVAFYEWGLRLGPLDSIGTITAWAVISAILMLGASLWLRRFPQGPFELAWKAAVEASFRRRDRTRAEAKDVRQEPGQRHHDDNNDPSGAP</sequence>
<feature type="transmembrane region" description="Helical" evidence="2">
    <location>
        <begin position="96"/>
        <end position="117"/>
    </location>
</feature>
<feature type="domain" description="DUF418" evidence="3">
    <location>
        <begin position="3"/>
        <end position="133"/>
    </location>
</feature>
<evidence type="ECO:0000313" key="4">
    <source>
        <dbReference type="EMBL" id="GGR10455.1"/>
    </source>
</evidence>
<name>A0A918C8P7_9ACTN</name>
<keyword evidence="2" id="KW-0472">Membrane</keyword>